<evidence type="ECO:0000313" key="2">
    <source>
        <dbReference type="WBParaSite" id="Gr19_v10_g14890.t1"/>
    </source>
</evidence>
<protein>
    <submittedName>
        <fullName evidence="2">Uncharacterized protein</fullName>
    </submittedName>
</protein>
<name>A0A914H8X3_GLORO</name>
<sequence length="81" mass="9602">MKIRGITFDVDNHKTLHYEAFNEMVLSYGEKMDPAFFVYKNDFGPTRESKVVMREKHKMYMPICQKGIIDEDFNVLPFGFD</sequence>
<organism evidence="1 2">
    <name type="scientific">Globodera rostochiensis</name>
    <name type="common">Golden nematode worm</name>
    <name type="synonym">Heterodera rostochiensis</name>
    <dbReference type="NCBI Taxonomy" id="31243"/>
    <lineage>
        <taxon>Eukaryota</taxon>
        <taxon>Metazoa</taxon>
        <taxon>Ecdysozoa</taxon>
        <taxon>Nematoda</taxon>
        <taxon>Chromadorea</taxon>
        <taxon>Rhabditida</taxon>
        <taxon>Tylenchina</taxon>
        <taxon>Tylenchomorpha</taxon>
        <taxon>Tylenchoidea</taxon>
        <taxon>Heteroderidae</taxon>
        <taxon>Heteroderinae</taxon>
        <taxon>Globodera</taxon>
    </lineage>
</organism>
<reference evidence="2" key="1">
    <citation type="submission" date="2022-11" db="UniProtKB">
        <authorList>
            <consortium name="WormBaseParasite"/>
        </authorList>
    </citation>
    <scope>IDENTIFICATION</scope>
</reference>
<dbReference type="Proteomes" id="UP000887572">
    <property type="component" value="Unplaced"/>
</dbReference>
<accession>A0A914H8X3</accession>
<evidence type="ECO:0000313" key="1">
    <source>
        <dbReference type="Proteomes" id="UP000887572"/>
    </source>
</evidence>
<dbReference type="AlphaFoldDB" id="A0A914H8X3"/>
<proteinExistence type="predicted"/>
<keyword evidence="1" id="KW-1185">Reference proteome</keyword>
<dbReference type="WBParaSite" id="Gr19_v10_g14890.t1">
    <property type="protein sequence ID" value="Gr19_v10_g14890.t1"/>
    <property type="gene ID" value="Gr19_v10_g14890"/>
</dbReference>